<dbReference type="AlphaFoldDB" id="A0AAD5CRN8"/>
<dbReference type="GO" id="GO:0006893">
    <property type="term" value="P:Golgi to plasma membrane transport"/>
    <property type="evidence" value="ECO:0007669"/>
    <property type="project" value="UniProtKB-UniRule"/>
</dbReference>
<feature type="non-terminal residue" evidence="4">
    <location>
        <position position="1"/>
    </location>
</feature>
<feature type="domain" description="Exocyst complex component EXOC2/Sec5 N-terminal" evidence="3">
    <location>
        <begin position="2"/>
        <end position="465"/>
    </location>
</feature>
<keyword evidence="2" id="KW-0653">Protein transport</keyword>
<dbReference type="Proteomes" id="UP001206925">
    <property type="component" value="Unassembled WGS sequence"/>
</dbReference>
<protein>
    <recommendedName>
        <fullName evidence="2">Exocyst complex component SEC5</fullName>
    </recommendedName>
</protein>
<evidence type="ECO:0000313" key="5">
    <source>
        <dbReference type="Proteomes" id="UP001206925"/>
    </source>
</evidence>
<evidence type="ECO:0000259" key="3">
    <source>
        <dbReference type="Pfam" id="PF15469"/>
    </source>
</evidence>
<reference evidence="4" key="1">
    <citation type="submission" date="2022-06" db="EMBL/GenBank/DDBJ databases">
        <title>Uncovering the hologenomic basis of an extraordinary plant invasion.</title>
        <authorList>
            <person name="Bieker V.C."/>
            <person name="Martin M.D."/>
            <person name="Gilbert T."/>
            <person name="Hodgins K."/>
            <person name="Battlay P."/>
            <person name="Petersen B."/>
            <person name="Wilson J."/>
        </authorList>
    </citation>
    <scope>NUCLEOTIDE SEQUENCE</scope>
    <source>
        <strain evidence="4">AA19_3_7</strain>
        <tissue evidence="4">Leaf</tissue>
    </source>
</reference>
<dbReference type="Pfam" id="PF15469">
    <property type="entry name" value="Sec5"/>
    <property type="match status" value="1"/>
</dbReference>
<evidence type="ECO:0000256" key="1">
    <source>
        <dbReference type="ARBA" id="ARBA00022448"/>
    </source>
</evidence>
<evidence type="ECO:0000313" key="4">
    <source>
        <dbReference type="EMBL" id="KAI7747046.1"/>
    </source>
</evidence>
<evidence type="ECO:0000256" key="2">
    <source>
        <dbReference type="RuleBase" id="RU365069"/>
    </source>
</evidence>
<dbReference type="GO" id="GO:0006887">
    <property type="term" value="P:exocytosis"/>
    <property type="evidence" value="ECO:0007669"/>
    <property type="project" value="UniProtKB-KW"/>
</dbReference>
<dbReference type="InterPro" id="IPR039481">
    <property type="entry name" value="EXOC2/Sec5_N_dom"/>
</dbReference>
<keyword evidence="5" id="KW-1185">Reference proteome</keyword>
<accession>A0AAD5CRN8</accession>
<comment type="function">
    <text evidence="2">Component of the exocyst complex involved in the docking of exocytic vesicles with fusion sites on the plasma membrane.</text>
</comment>
<comment type="subunit">
    <text evidence="2">Component of the exocyst complex.</text>
</comment>
<dbReference type="InterPro" id="IPR029175">
    <property type="entry name" value="EXOC2/Sec5"/>
</dbReference>
<gene>
    <name evidence="4" type="ORF">M8C21_025232</name>
</gene>
<keyword evidence="2" id="KW-0268">Exocytosis</keyword>
<comment type="caution">
    <text evidence="4">The sequence shown here is derived from an EMBL/GenBank/DDBJ whole genome shotgun (WGS) entry which is preliminary data.</text>
</comment>
<dbReference type="EMBL" id="JAMZMK010006853">
    <property type="protein sequence ID" value="KAI7747046.1"/>
    <property type="molecule type" value="Genomic_DNA"/>
</dbReference>
<comment type="similarity">
    <text evidence="2">Belongs to the SEC5 family.</text>
</comment>
<keyword evidence="1 2" id="KW-0813">Transport</keyword>
<organism evidence="4 5">
    <name type="scientific">Ambrosia artemisiifolia</name>
    <name type="common">Common ragweed</name>
    <dbReference type="NCBI Taxonomy" id="4212"/>
    <lineage>
        <taxon>Eukaryota</taxon>
        <taxon>Viridiplantae</taxon>
        <taxon>Streptophyta</taxon>
        <taxon>Embryophyta</taxon>
        <taxon>Tracheophyta</taxon>
        <taxon>Spermatophyta</taxon>
        <taxon>Magnoliopsida</taxon>
        <taxon>eudicotyledons</taxon>
        <taxon>Gunneridae</taxon>
        <taxon>Pentapetalae</taxon>
        <taxon>asterids</taxon>
        <taxon>campanulids</taxon>
        <taxon>Asterales</taxon>
        <taxon>Asteraceae</taxon>
        <taxon>Asteroideae</taxon>
        <taxon>Heliantheae alliance</taxon>
        <taxon>Heliantheae</taxon>
        <taxon>Ambrosia</taxon>
    </lineage>
</organism>
<proteinExistence type="inferred from homology"/>
<dbReference type="PANTHER" id="PTHR13043:SF4">
    <property type="entry name" value="EXOCYST COMPLEX COMPONENT SEC5"/>
    <property type="match status" value="1"/>
</dbReference>
<dbReference type="GO" id="GO:0015031">
    <property type="term" value="P:protein transport"/>
    <property type="evidence" value="ECO:0007669"/>
    <property type="project" value="UniProtKB-KW"/>
</dbReference>
<dbReference type="PANTHER" id="PTHR13043">
    <property type="entry name" value="EXOCYST COMPLEX COMPONENT SEC5"/>
    <property type="match status" value="1"/>
</dbReference>
<dbReference type="GO" id="GO:0000145">
    <property type="term" value="C:exocyst"/>
    <property type="evidence" value="ECO:0007669"/>
    <property type="project" value="UniProtKB-UniRule"/>
</dbReference>
<name>A0AAD5CRN8_AMBAR</name>
<sequence>AQADKIRAVQGTLQRFRTLFNLPSAIRENISKGEYDLAVREYRKANSIVLPSHAGMLKRVLEEVENVMHDFKRMLYESMEDPHIDLTNLENIVRLLLELEPESDPVRRYFGIQNRRIQILLDDCTFDHESRMENLQNKLHEKALSDENWKKIQQDLHESVDGSLVNSQPIDSGAEELDALRARYIRRLTAVIMHLIPPFWKVALSVSSGKFAKNKGRYFGHSLEVVSGMIHEIISAYDSKVQNTFLELEETNVICPYMSDAIMDISKACQAFDAKEAAPTIAVESLRALLFESTKLYIMKLCSWMRTSMEEESRNETWVPVTVLERNKSPYAISSLPLAFRSVMVAAMDRIDMMIKFIRSEATSEDSLMMLQEIQESVTLSFFNCLLGFAGQMERIGGDLGRIKQHLPFENGYYPDVVEEFSFHHRPGSITDQHQQLLMVLSNIGFCKDDLFSEMYNKYKHVFLKSRYEPIQCTRI</sequence>